<protein>
    <submittedName>
        <fullName evidence="5">Serine/threonine-protein kinase 31</fullName>
    </submittedName>
</protein>
<comment type="caution">
    <text evidence="5">The sequence shown here is derived from an EMBL/GenBank/DDBJ whole genome shotgun (WGS) entry which is preliminary data.</text>
</comment>
<reference evidence="5 6" key="1">
    <citation type="submission" date="2018-10" db="EMBL/GenBank/DDBJ databases">
        <title>Genome assembly for a Yunnan-Guizhou Plateau 3E fish, Anabarilius grahami (Regan), and its evolutionary and genetic applications.</title>
        <authorList>
            <person name="Jiang W."/>
        </authorList>
    </citation>
    <scope>NUCLEOTIDE SEQUENCE [LARGE SCALE GENOMIC DNA]</scope>
    <source>
        <strain evidence="5">AG-KIZ</strain>
        <tissue evidence="5">Muscle</tissue>
    </source>
</reference>
<dbReference type="AlphaFoldDB" id="A0A3N0YUK5"/>
<dbReference type="Pfam" id="PF00567">
    <property type="entry name" value="TUDOR"/>
    <property type="match status" value="1"/>
</dbReference>
<feature type="compositionally biased region" description="Polar residues" evidence="2">
    <location>
        <begin position="308"/>
        <end position="317"/>
    </location>
</feature>
<name>A0A3N0YUK5_ANAGA</name>
<organism evidence="5 6">
    <name type="scientific">Anabarilius grahami</name>
    <name type="common">Kanglang fish</name>
    <name type="synonym">Barilius grahami</name>
    <dbReference type="NCBI Taxonomy" id="495550"/>
    <lineage>
        <taxon>Eukaryota</taxon>
        <taxon>Metazoa</taxon>
        <taxon>Chordata</taxon>
        <taxon>Craniata</taxon>
        <taxon>Vertebrata</taxon>
        <taxon>Euteleostomi</taxon>
        <taxon>Actinopterygii</taxon>
        <taxon>Neopterygii</taxon>
        <taxon>Teleostei</taxon>
        <taxon>Ostariophysi</taxon>
        <taxon>Cypriniformes</taxon>
        <taxon>Xenocyprididae</taxon>
        <taxon>Xenocypridinae</taxon>
        <taxon>Xenocypridinae incertae sedis</taxon>
        <taxon>Anabarilius</taxon>
    </lineage>
</organism>
<dbReference type="PANTHER" id="PTHR22948:SF73">
    <property type="entry name" value="SERINE_THREONINE-PROTEIN KINASE 31"/>
    <property type="match status" value="1"/>
</dbReference>
<dbReference type="Gene3D" id="2.30.30.140">
    <property type="match status" value="1"/>
</dbReference>
<feature type="domain" description="Tudor" evidence="4">
    <location>
        <begin position="81"/>
        <end position="139"/>
    </location>
</feature>
<dbReference type="InterPro" id="IPR000719">
    <property type="entry name" value="Prot_kinase_dom"/>
</dbReference>
<dbReference type="PROSITE" id="PS50011">
    <property type="entry name" value="PROTEIN_KINASE_DOM"/>
    <property type="match status" value="1"/>
</dbReference>
<evidence type="ECO:0000313" key="5">
    <source>
        <dbReference type="EMBL" id="ROL49884.1"/>
    </source>
</evidence>
<dbReference type="SMART" id="SM00220">
    <property type="entry name" value="S_TKc"/>
    <property type="match status" value="1"/>
</dbReference>
<accession>A0A3N0YUK5</accession>
<dbReference type="Gene3D" id="2.40.50.90">
    <property type="match status" value="1"/>
</dbReference>
<sequence>MFNNTFLSILKSFTDTIVRLWISNGIFSYVSRSLNIVELVVVTHVVDAITFWAQNVTDKTNEKINDMLTEKCPIAPILMGRPSSHKVYGARFSEDRCWYRCKVQQQTEDKFYILYIDYGNMEIVSRSDLVELPEELQTTGLAKKYKFWGFHVSSEQDSPLFSQGKSFLHNMIHGKKLRVHKKSVCFDGTILIEAFQGSLDIGEELLKFKFAKVSLPGNRENSLPTVNLQECTGLWPTRNPPGELDTLGSSLGCMPKLRPIFSDQKPQVIKEQKTVIALQPVEKMNVGQESLTEIKALKTDGGGDGPQLCSQDTEQMPNETESELQRMREVINEKDLEIKKLKEEGSTIQQHASLLGHQLEEAKLELQMHFPFIMGLNLRESNPCSADEDHLLESITIIMNYRISMPLSSERLELAWKTYDETLANLRGCQTMAEIEPLVNSRNEARGALLAAVDDFQQEVDKLPINERLNKLKEVASSLTAIFSSVMVAEQTEEYSFEKFCEWKGHKQQKIKNVRKTTDEALLALSGWAARLSKFSCLMKKSSVTEEDVADGVDEILMNADNALCEELSTEFSEQDNQERKIVFNAFRKAMRDIQREQSLLEEIKQKYELNTKFKQELQQWQSGPPKADELCAVKKRIRSLRSQLRWKLVEVSCLEEAEELDLPEILKKKEEIAETRNALFQEISHEKKQYIMLCDLVKRGFPELPMIYPDADINGYMSSAGLLMKSLDRDMFDAEPMRELSGRRPLLSTDFQGQKVVLKCYAVDEESEAMMLEQAAHYHRAQQQNPPTAVPLLALFCGKVLFIFYYTCFYLNIASDPLAYVIVPHYSNGSLRAIQKSSPLSSCEVRKVMKGVALGLLSLHAASVTHASLHPNNVFAIGREKGIVGDYDLTKTPVQRVFDSGMVAGSISLVAPELKQGQPPSPATDMYAFGGILLWLHVPDFSGTLENEHQFTALDLDAKLLKLLSKLLISSTRLSASEALKDEYFISVDV</sequence>
<dbReference type="SUPFAM" id="SSF63748">
    <property type="entry name" value="Tudor/PWWP/MBT"/>
    <property type="match status" value="1"/>
</dbReference>
<dbReference type="EMBL" id="RJVU01024950">
    <property type="protein sequence ID" value="ROL49884.1"/>
    <property type="molecule type" value="Genomic_DNA"/>
</dbReference>
<evidence type="ECO:0000313" key="6">
    <source>
        <dbReference type="Proteomes" id="UP000281406"/>
    </source>
</evidence>
<dbReference type="SUPFAM" id="SSF56112">
    <property type="entry name" value="Protein kinase-like (PK-like)"/>
    <property type="match status" value="1"/>
</dbReference>
<feature type="domain" description="Protein kinase" evidence="3">
    <location>
        <begin position="709"/>
        <end position="991"/>
    </location>
</feature>
<keyword evidence="1" id="KW-0221">Differentiation</keyword>
<dbReference type="GO" id="GO:0005524">
    <property type="term" value="F:ATP binding"/>
    <property type="evidence" value="ECO:0007669"/>
    <property type="project" value="InterPro"/>
</dbReference>
<dbReference type="PANTHER" id="PTHR22948">
    <property type="entry name" value="TUDOR DOMAIN CONTAINING PROTEIN"/>
    <property type="match status" value="1"/>
</dbReference>
<gene>
    <name evidence="5" type="ORF">DPX16_1251</name>
</gene>
<dbReference type="InterPro" id="IPR002999">
    <property type="entry name" value="Tudor"/>
</dbReference>
<dbReference type="PROSITE" id="PS50304">
    <property type="entry name" value="TUDOR"/>
    <property type="match status" value="1"/>
</dbReference>
<keyword evidence="5" id="KW-0808">Transferase</keyword>
<dbReference type="Pfam" id="PF00069">
    <property type="entry name" value="Pkinase"/>
    <property type="match status" value="1"/>
</dbReference>
<dbReference type="FunFam" id="2.30.30.140:FF:000018">
    <property type="entry name" value="Serine/threonine-protein kinase 31"/>
    <property type="match status" value="1"/>
</dbReference>
<evidence type="ECO:0000256" key="1">
    <source>
        <dbReference type="ARBA" id="ARBA00022782"/>
    </source>
</evidence>
<dbReference type="InterPro" id="IPR035437">
    <property type="entry name" value="SNase_OB-fold_sf"/>
</dbReference>
<keyword evidence="6" id="KW-1185">Reference proteome</keyword>
<dbReference type="OrthoDB" id="10023235at2759"/>
<dbReference type="InterPro" id="IPR050621">
    <property type="entry name" value="Tudor_domain_containing"/>
</dbReference>
<proteinExistence type="predicted"/>
<dbReference type="InterPro" id="IPR011009">
    <property type="entry name" value="Kinase-like_dom_sf"/>
</dbReference>
<keyword evidence="5" id="KW-0418">Kinase</keyword>
<evidence type="ECO:0000259" key="3">
    <source>
        <dbReference type="PROSITE" id="PS50011"/>
    </source>
</evidence>
<dbReference type="GO" id="GO:0004672">
    <property type="term" value="F:protein kinase activity"/>
    <property type="evidence" value="ECO:0007669"/>
    <property type="project" value="InterPro"/>
</dbReference>
<dbReference type="Proteomes" id="UP000281406">
    <property type="component" value="Unassembled WGS sequence"/>
</dbReference>
<dbReference type="SMART" id="SM00333">
    <property type="entry name" value="TUDOR"/>
    <property type="match status" value="1"/>
</dbReference>
<evidence type="ECO:0000256" key="2">
    <source>
        <dbReference type="SAM" id="MobiDB-lite"/>
    </source>
</evidence>
<dbReference type="Gene3D" id="1.10.510.10">
    <property type="entry name" value="Transferase(Phosphotransferase) domain 1"/>
    <property type="match status" value="1"/>
</dbReference>
<evidence type="ECO:0000259" key="4">
    <source>
        <dbReference type="PROSITE" id="PS50304"/>
    </source>
</evidence>
<dbReference type="GO" id="GO:0030719">
    <property type="term" value="P:P granule organization"/>
    <property type="evidence" value="ECO:0007669"/>
    <property type="project" value="UniProtKB-ARBA"/>
</dbReference>
<feature type="region of interest" description="Disordered" evidence="2">
    <location>
        <begin position="298"/>
        <end position="317"/>
    </location>
</feature>